<evidence type="ECO:0000256" key="8">
    <source>
        <dbReference type="ARBA" id="ARBA00022840"/>
    </source>
</evidence>
<dbReference type="EMBL" id="LR134377">
    <property type="protein sequence ID" value="VEH08594.1"/>
    <property type="molecule type" value="Genomic_DNA"/>
</dbReference>
<dbReference type="HAMAP" id="MF_00109">
    <property type="entry name" value="Shikimate_kinase"/>
    <property type="match status" value="1"/>
</dbReference>
<dbReference type="UniPathway" id="UPA00053">
    <property type="reaction ID" value="UER00088"/>
</dbReference>
<evidence type="ECO:0000256" key="1">
    <source>
        <dbReference type="ARBA" id="ARBA00004842"/>
    </source>
</evidence>
<feature type="domain" description="AAA+ ATPase" evidence="12">
    <location>
        <begin position="54"/>
        <end position="201"/>
    </location>
</feature>
<evidence type="ECO:0000256" key="4">
    <source>
        <dbReference type="ARBA" id="ARBA00022605"/>
    </source>
</evidence>
<dbReference type="SUPFAM" id="SSF52540">
    <property type="entry name" value="P-loop containing nucleoside triphosphate hydrolases"/>
    <property type="match status" value="1"/>
</dbReference>
<evidence type="ECO:0000313" key="16">
    <source>
        <dbReference type="Proteomes" id="UP000271380"/>
    </source>
</evidence>
<comment type="similarity">
    <text evidence="2 11">Belongs to the shikimate kinase family.</text>
</comment>
<dbReference type="CDD" id="cd00464">
    <property type="entry name" value="SK"/>
    <property type="match status" value="1"/>
</dbReference>
<keyword evidence="6 11" id="KW-0547">Nucleotide-binding</keyword>
<dbReference type="PRINTS" id="PR01100">
    <property type="entry name" value="SHIKIMTKNASE"/>
</dbReference>
<gene>
    <name evidence="11 13" type="primary">aroK</name>
    <name evidence="14" type="ORF">NCTC949_01709</name>
    <name evidence="13" type="ORF">UL82_05715</name>
</gene>
<comment type="pathway">
    <text evidence="1 11">Metabolic intermediate biosynthesis; chorismate biosynthesis; chorismate from D-erythrose 4-phosphate and phosphoenolpyruvate: step 5/7.</text>
</comment>
<dbReference type="InterPro" id="IPR023000">
    <property type="entry name" value="Shikimate_kinase_CS"/>
</dbReference>
<dbReference type="GO" id="GO:0008652">
    <property type="term" value="P:amino acid biosynthetic process"/>
    <property type="evidence" value="ECO:0007669"/>
    <property type="project" value="UniProtKB-KW"/>
</dbReference>
<reference evidence="14 16" key="2">
    <citation type="submission" date="2018-12" db="EMBL/GenBank/DDBJ databases">
        <authorList>
            <consortium name="Pathogen Informatics"/>
        </authorList>
    </citation>
    <scope>NUCLEOTIDE SEQUENCE [LARGE SCALE GENOMIC DNA]</scope>
    <source>
        <strain evidence="14 16">NCTC949</strain>
    </source>
</reference>
<evidence type="ECO:0000256" key="2">
    <source>
        <dbReference type="ARBA" id="ARBA00006997"/>
    </source>
</evidence>
<dbReference type="GO" id="GO:0005829">
    <property type="term" value="C:cytosol"/>
    <property type="evidence" value="ECO:0007669"/>
    <property type="project" value="TreeGrafter"/>
</dbReference>
<comment type="catalytic activity">
    <reaction evidence="10 11">
        <text>shikimate + ATP = 3-phosphoshikimate + ADP + H(+)</text>
        <dbReference type="Rhea" id="RHEA:13121"/>
        <dbReference type="ChEBI" id="CHEBI:15378"/>
        <dbReference type="ChEBI" id="CHEBI:30616"/>
        <dbReference type="ChEBI" id="CHEBI:36208"/>
        <dbReference type="ChEBI" id="CHEBI:145989"/>
        <dbReference type="ChEBI" id="CHEBI:456216"/>
        <dbReference type="EC" id="2.7.1.71"/>
    </reaction>
</comment>
<evidence type="ECO:0000256" key="6">
    <source>
        <dbReference type="ARBA" id="ARBA00022741"/>
    </source>
</evidence>
<dbReference type="InterPro" id="IPR000623">
    <property type="entry name" value="Shikimate_kinase/TSH1"/>
</dbReference>
<dbReference type="PROSITE" id="PS01128">
    <property type="entry name" value="SHIKIMATE_KINASE"/>
    <property type="match status" value="1"/>
</dbReference>
<dbReference type="SMART" id="SM00382">
    <property type="entry name" value="AAA"/>
    <property type="match status" value="1"/>
</dbReference>
<dbReference type="GO" id="GO:0009073">
    <property type="term" value="P:aromatic amino acid family biosynthetic process"/>
    <property type="evidence" value="ECO:0007669"/>
    <property type="project" value="UniProtKB-KW"/>
</dbReference>
<feature type="binding site" evidence="11">
    <location>
        <position position="205"/>
    </location>
    <ligand>
        <name>ATP</name>
        <dbReference type="ChEBI" id="CHEBI:30616"/>
    </ligand>
</feature>
<feature type="binding site" evidence="11">
    <location>
        <position position="132"/>
    </location>
    <ligand>
        <name>substrate</name>
    </ligand>
</feature>
<comment type="subunit">
    <text evidence="11">Monomer.</text>
</comment>
<evidence type="ECO:0000313" key="13">
    <source>
        <dbReference type="EMBL" id="AKE41318.1"/>
    </source>
</evidence>
<comment type="cofactor">
    <cofactor evidence="11">
        <name>Mg(2+)</name>
        <dbReference type="ChEBI" id="CHEBI:18420"/>
    </cofactor>
    <text evidence="11">Binds 1 Mg(2+) ion per subunit.</text>
</comment>
<keyword evidence="5 11" id="KW-0808">Transferase</keyword>
<dbReference type="InterPro" id="IPR003593">
    <property type="entry name" value="AAA+_ATPase"/>
</dbReference>
<dbReference type="STRING" id="35755.UL82_05715"/>
<keyword evidence="11" id="KW-0460">Magnesium</keyword>
<dbReference type="EMBL" id="CP011312">
    <property type="protein sequence ID" value="AKE41318.1"/>
    <property type="molecule type" value="Genomic_DNA"/>
</dbReference>
<dbReference type="HOGENOM" id="CLU_057607_3_0_11"/>
<dbReference type="EC" id="2.7.1.71" evidence="3 11"/>
<keyword evidence="11" id="KW-0963">Cytoplasm</keyword>
<proteinExistence type="inferred from homology"/>
<evidence type="ECO:0000256" key="11">
    <source>
        <dbReference type="HAMAP-Rule" id="MF_00109"/>
    </source>
</evidence>
<reference evidence="13 15" key="1">
    <citation type="journal article" date="2015" name="Genome Announc.">
        <title>Complete Genome Sequence of Corynebacterium kutscheri DSM 20755, a Corynebacterial Type Strain with Remarkably Low G+C Content of Chromosomal DNA.</title>
        <authorList>
            <person name="Ruckert C."/>
            <person name="Albersmeier A."/>
            <person name="Winkler A."/>
            <person name="Tauch A."/>
        </authorList>
    </citation>
    <scope>NUCLEOTIDE SEQUENCE [LARGE SCALE GENOMIC DNA]</scope>
    <source>
        <strain evidence="13 15">DSM 20755</strain>
    </source>
</reference>
<keyword evidence="15" id="KW-1185">Reference proteome</keyword>
<keyword evidence="9 11" id="KW-0057">Aromatic amino acid biosynthesis</keyword>
<dbReference type="GO" id="GO:0000287">
    <property type="term" value="F:magnesium ion binding"/>
    <property type="evidence" value="ECO:0007669"/>
    <property type="project" value="UniProtKB-UniRule"/>
</dbReference>
<keyword evidence="8 11" id="KW-0067">ATP-binding</keyword>
<sequence>MSDPIDVRFITDEAMYNQSGEADLLQLDESAVLSEDSNSMFVESTTAEQAAEKKKPIVVLVGPPGAGKTTIGRRLARALNTTFIDSDDLIEETIGKPCGVVFSELGEEKFRDLEEEQIVRALHSDGVVSLGGGAVLREANRLVLNDHNVVWIDVSAEEGINRTSTDNTRPVLAASDPLAHYNELLAQRSPLYRAVSGYRVRTDQRSPQKAVADVLGFIESAIISNTPSARDMK</sequence>
<comment type="subcellular location">
    <subcellularLocation>
        <location evidence="11">Cytoplasm</location>
    </subcellularLocation>
</comment>
<evidence type="ECO:0000256" key="9">
    <source>
        <dbReference type="ARBA" id="ARBA00023141"/>
    </source>
</evidence>
<dbReference type="GO" id="GO:0005524">
    <property type="term" value="F:ATP binding"/>
    <property type="evidence" value="ECO:0007669"/>
    <property type="project" value="UniProtKB-UniRule"/>
</dbReference>
<feature type="binding site" evidence="11">
    <location>
        <position position="87"/>
    </location>
    <ligand>
        <name>substrate</name>
    </ligand>
</feature>
<evidence type="ECO:0000259" key="12">
    <source>
        <dbReference type="SMART" id="SM00382"/>
    </source>
</evidence>
<feature type="binding site" evidence="11">
    <location>
        <begin position="65"/>
        <end position="70"/>
    </location>
    <ligand>
        <name>ATP</name>
        <dbReference type="ChEBI" id="CHEBI:30616"/>
    </ligand>
</feature>
<keyword evidence="11" id="KW-0479">Metal-binding</keyword>
<feature type="binding site" evidence="11">
    <location>
        <position position="188"/>
    </location>
    <ligand>
        <name>substrate</name>
    </ligand>
</feature>
<dbReference type="AlphaFoldDB" id="A0A0F6R1Z0"/>
<feature type="binding site" evidence="11">
    <location>
        <position position="169"/>
    </location>
    <ligand>
        <name>ATP</name>
        <dbReference type="ChEBI" id="CHEBI:30616"/>
    </ligand>
</feature>
<dbReference type="Proteomes" id="UP000271380">
    <property type="component" value="Chromosome"/>
</dbReference>
<keyword evidence="4 11" id="KW-0028">Amino-acid biosynthesis</keyword>
<dbReference type="GO" id="GO:0009423">
    <property type="term" value="P:chorismate biosynthetic process"/>
    <property type="evidence" value="ECO:0007669"/>
    <property type="project" value="UniProtKB-UniRule"/>
</dbReference>
<dbReference type="InterPro" id="IPR031322">
    <property type="entry name" value="Shikimate/glucono_kinase"/>
</dbReference>
<feature type="binding site" evidence="11">
    <location>
        <position position="69"/>
    </location>
    <ligand>
        <name>Mg(2+)</name>
        <dbReference type="ChEBI" id="CHEBI:18420"/>
    </ligand>
</feature>
<evidence type="ECO:0000256" key="10">
    <source>
        <dbReference type="ARBA" id="ARBA00048567"/>
    </source>
</evidence>
<dbReference type="PANTHER" id="PTHR21087:SF16">
    <property type="entry name" value="SHIKIMATE KINASE 1, CHLOROPLASTIC"/>
    <property type="match status" value="1"/>
</dbReference>
<dbReference type="Gene3D" id="3.40.50.300">
    <property type="entry name" value="P-loop containing nucleotide triphosphate hydrolases"/>
    <property type="match status" value="1"/>
</dbReference>
<organism evidence="13 15">
    <name type="scientific">Corynebacterium kutscheri</name>
    <dbReference type="NCBI Taxonomy" id="35755"/>
    <lineage>
        <taxon>Bacteria</taxon>
        <taxon>Bacillati</taxon>
        <taxon>Actinomycetota</taxon>
        <taxon>Actinomycetes</taxon>
        <taxon>Mycobacteriales</taxon>
        <taxon>Corynebacteriaceae</taxon>
        <taxon>Corynebacterium</taxon>
    </lineage>
</organism>
<comment type="function">
    <text evidence="11">Catalyzes the specific phosphorylation of the 3-hydroxyl group of shikimic acid using ATP as a cosubstrate.</text>
</comment>
<evidence type="ECO:0000313" key="14">
    <source>
        <dbReference type="EMBL" id="VEH08594.1"/>
    </source>
</evidence>
<evidence type="ECO:0000313" key="15">
    <source>
        <dbReference type="Proteomes" id="UP000033457"/>
    </source>
</evidence>
<evidence type="ECO:0000256" key="5">
    <source>
        <dbReference type="ARBA" id="ARBA00022679"/>
    </source>
</evidence>
<accession>A0A0F6R1Z0</accession>
<dbReference type="Pfam" id="PF01202">
    <property type="entry name" value="SKI"/>
    <property type="match status" value="1"/>
</dbReference>
<protein>
    <recommendedName>
        <fullName evidence="3 11">Shikimate kinase</fullName>
        <shortName evidence="11">SK</shortName>
        <ecNumber evidence="3 11">2.7.1.71</ecNumber>
    </recommendedName>
</protein>
<evidence type="ECO:0000256" key="7">
    <source>
        <dbReference type="ARBA" id="ARBA00022777"/>
    </source>
</evidence>
<dbReference type="InterPro" id="IPR027417">
    <property type="entry name" value="P-loop_NTPase"/>
</dbReference>
<name>A0A0F6R1Z0_9CORY</name>
<evidence type="ECO:0000256" key="3">
    <source>
        <dbReference type="ARBA" id="ARBA00012154"/>
    </source>
</evidence>
<dbReference type="GO" id="GO:0004765">
    <property type="term" value="F:shikimate kinase activity"/>
    <property type="evidence" value="ECO:0007669"/>
    <property type="project" value="UniProtKB-UniRule"/>
</dbReference>
<dbReference type="KEGG" id="cku:UL82_05715"/>
<feature type="binding site" evidence="11">
    <location>
        <position position="111"/>
    </location>
    <ligand>
        <name>substrate</name>
    </ligand>
</feature>
<keyword evidence="7 11" id="KW-0418">Kinase</keyword>
<dbReference type="PANTHER" id="PTHR21087">
    <property type="entry name" value="SHIKIMATE KINASE"/>
    <property type="match status" value="1"/>
</dbReference>
<dbReference type="Proteomes" id="UP000033457">
    <property type="component" value="Chromosome"/>
</dbReference>